<protein>
    <submittedName>
        <fullName evidence="1">Uncharacterized protein</fullName>
    </submittedName>
</protein>
<organism evidence="1 2">
    <name type="scientific">Mycena alexandri</name>
    <dbReference type="NCBI Taxonomy" id="1745969"/>
    <lineage>
        <taxon>Eukaryota</taxon>
        <taxon>Fungi</taxon>
        <taxon>Dikarya</taxon>
        <taxon>Basidiomycota</taxon>
        <taxon>Agaricomycotina</taxon>
        <taxon>Agaricomycetes</taxon>
        <taxon>Agaricomycetidae</taxon>
        <taxon>Agaricales</taxon>
        <taxon>Marasmiineae</taxon>
        <taxon>Mycenaceae</taxon>
        <taxon>Mycena</taxon>
    </lineage>
</organism>
<sequence length="235" mass="25007">MVKASLAARWTLGGTEAIDLPWPIQSDSLKGVSGLIVEVELHDRLQLKVSIELNNPNHAENPREDADTLREIFGRHNQLLALLEALGGPLLEPEVQLELTLTVYSHGHWHFITDEAPPSVQLACAGLCSGGTPASVIQPQAAAFLGIPGLRGEEVGRILDRSPGCFPVHHTIRLITKVVIQCSLISKAFSTKISGGVESELCGTPRLAKGVVLPFILVAGCRSNAGVEIPALSAT</sequence>
<evidence type="ECO:0000313" key="1">
    <source>
        <dbReference type="EMBL" id="KAJ7023691.1"/>
    </source>
</evidence>
<keyword evidence="2" id="KW-1185">Reference proteome</keyword>
<evidence type="ECO:0000313" key="2">
    <source>
        <dbReference type="Proteomes" id="UP001218188"/>
    </source>
</evidence>
<reference evidence="1" key="1">
    <citation type="submission" date="2023-03" db="EMBL/GenBank/DDBJ databases">
        <title>Massive genome expansion in bonnet fungi (Mycena s.s.) driven by repeated elements and novel gene families across ecological guilds.</title>
        <authorList>
            <consortium name="Lawrence Berkeley National Laboratory"/>
            <person name="Harder C.B."/>
            <person name="Miyauchi S."/>
            <person name="Viragh M."/>
            <person name="Kuo A."/>
            <person name="Thoen E."/>
            <person name="Andreopoulos B."/>
            <person name="Lu D."/>
            <person name="Skrede I."/>
            <person name="Drula E."/>
            <person name="Henrissat B."/>
            <person name="Morin E."/>
            <person name="Kohler A."/>
            <person name="Barry K."/>
            <person name="LaButti K."/>
            <person name="Morin E."/>
            <person name="Salamov A."/>
            <person name="Lipzen A."/>
            <person name="Mereny Z."/>
            <person name="Hegedus B."/>
            <person name="Baldrian P."/>
            <person name="Stursova M."/>
            <person name="Weitz H."/>
            <person name="Taylor A."/>
            <person name="Grigoriev I.V."/>
            <person name="Nagy L.G."/>
            <person name="Martin F."/>
            <person name="Kauserud H."/>
        </authorList>
    </citation>
    <scope>NUCLEOTIDE SEQUENCE</scope>
    <source>
        <strain evidence="1">CBHHK200</strain>
    </source>
</reference>
<proteinExistence type="predicted"/>
<dbReference type="AlphaFoldDB" id="A0AAD6WUB7"/>
<comment type="caution">
    <text evidence="1">The sequence shown here is derived from an EMBL/GenBank/DDBJ whole genome shotgun (WGS) entry which is preliminary data.</text>
</comment>
<accession>A0AAD6WUB7</accession>
<dbReference type="Proteomes" id="UP001218188">
    <property type="component" value="Unassembled WGS sequence"/>
</dbReference>
<gene>
    <name evidence="1" type="ORF">C8F04DRAFT_1193218</name>
</gene>
<name>A0AAD6WUB7_9AGAR</name>
<dbReference type="EMBL" id="JARJCM010000184">
    <property type="protein sequence ID" value="KAJ7023691.1"/>
    <property type="molecule type" value="Genomic_DNA"/>
</dbReference>